<feature type="DNA-binding region" description="H-T-H motif" evidence="4">
    <location>
        <begin position="28"/>
        <end position="47"/>
    </location>
</feature>
<protein>
    <submittedName>
        <fullName evidence="6">TetR family transcriptional regulator</fullName>
    </submittedName>
</protein>
<evidence type="ECO:0000256" key="2">
    <source>
        <dbReference type="ARBA" id="ARBA00023125"/>
    </source>
</evidence>
<dbReference type="RefSeq" id="WP_379874843.1">
    <property type="nucleotide sequence ID" value="NZ_JBHUIP010000003.1"/>
</dbReference>
<keyword evidence="1" id="KW-0805">Transcription regulation</keyword>
<dbReference type="PRINTS" id="PR00455">
    <property type="entry name" value="HTHTETR"/>
</dbReference>
<dbReference type="PROSITE" id="PS50977">
    <property type="entry name" value="HTH_TETR_2"/>
    <property type="match status" value="1"/>
</dbReference>
<keyword evidence="2 4" id="KW-0238">DNA-binding</keyword>
<dbReference type="InterPro" id="IPR036271">
    <property type="entry name" value="Tet_transcr_reg_TetR-rel_C_sf"/>
</dbReference>
<sequence length="194" mass="21513">MNDTVLTPTKILDTAEDVLRRFGPTKTTVVDVARALGVSHGSVYRHFASKAELRNAVAERWLLRVSDPLEEFATAKGPALDRLHRWFHALMTSKRQKVGADPEMFATYSALASESGDVIAEHIAHLQGQIARILQDGIDAREIAPMDAGATAQAIFRATSFYHHPMHATAWSDPGIDRSFEALWRLLVKGLMPR</sequence>
<dbReference type="SUPFAM" id="SSF46689">
    <property type="entry name" value="Homeodomain-like"/>
    <property type="match status" value="1"/>
</dbReference>
<dbReference type="EMBL" id="JBHUIP010000003">
    <property type="protein sequence ID" value="MFD2261929.1"/>
    <property type="molecule type" value="Genomic_DNA"/>
</dbReference>
<dbReference type="SUPFAM" id="SSF48498">
    <property type="entry name" value="Tetracyclin repressor-like, C-terminal domain"/>
    <property type="match status" value="1"/>
</dbReference>
<dbReference type="InterPro" id="IPR023772">
    <property type="entry name" value="DNA-bd_HTH_TetR-type_CS"/>
</dbReference>
<evidence type="ECO:0000256" key="4">
    <source>
        <dbReference type="PROSITE-ProRule" id="PRU00335"/>
    </source>
</evidence>
<dbReference type="PROSITE" id="PS01081">
    <property type="entry name" value="HTH_TETR_1"/>
    <property type="match status" value="1"/>
</dbReference>
<dbReference type="PANTHER" id="PTHR30055:SF151">
    <property type="entry name" value="TRANSCRIPTIONAL REGULATORY PROTEIN"/>
    <property type="match status" value="1"/>
</dbReference>
<proteinExistence type="predicted"/>
<dbReference type="InterPro" id="IPR041478">
    <property type="entry name" value="TetR_C_27"/>
</dbReference>
<evidence type="ECO:0000313" key="6">
    <source>
        <dbReference type="EMBL" id="MFD2261929.1"/>
    </source>
</evidence>
<keyword evidence="7" id="KW-1185">Reference proteome</keyword>
<keyword evidence="3" id="KW-0804">Transcription</keyword>
<dbReference type="PANTHER" id="PTHR30055">
    <property type="entry name" value="HTH-TYPE TRANSCRIPTIONAL REGULATOR RUTR"/>
    <property type="match status" value="1"/>
</dbReference>
<evidence type="ECO:0000256" key="1">
    <source>
        <dbReference type="ARBA" id="ARBA00023015"/>
    </source>
</evidence>
<dbReference type="Gene3D" id="1.10.357.10">
    <property type="entry name" value="Tetracycline Repressor, domain 2"/>
    <property type="match status" value="1"/>
</dbReference>
<organism evidence="6 7">
    <name type="scientific">Lacibacterium aquatile</name>
    <dbReference type="NCBI Taxonomy" id="1168082"/>
    <lineage>
        <taxon>Bacteria</taxon>
        <taxon>Pseudomonadati</taxon>
        <taxon>Pseudomonadota</taxon>
        <taxon>Alphaproteobacteria</taxon>
        <taxon>Rhodospirillales</taxon>
        <taxon>Rhodospirillaceae</taxon>
    </lineage>
</organism>
<feature type="domain" description="HTH tetR-type" evidence="5">
    <location>
        <begin position="5"/>
        <end position="65"/>
    </location>
</feature>
<dbReference type="Proteomes" id="UP001597295">
    <property type="component" value="Unassembled WGS sequence"/>
</dbReference>
<gene>
    <name evidence="6" type="ORF">ACFSM5_03455</name>
</gene>
<evidence type="ECO:0000256" key="3">
    <source>
        <dbReference type="ARBA" id="ARBA00023163"/>
    </source>
</evidence>
<comment type="caution">
    <text evidence="6">The sequence shown here is derived from an EMBL/GenBank/DDBJ whole genome shotgun (WGS) entry which is preliminary data.</text>
</comment>
<dbReference type="InterPro" id="IPR001647">
    <property type="entry name" value="HTH_TetR"/>
</dbReference>
<name>A0ABW5DPQ2_9PROT</name>
<dbReference type="InterPro" id="IPR050109">
    <property type="entry name" value="HTH-type_TetR-like_transc_reg"/>
</dbReference>
<accession>A0ABW5DPQ2</accession>
<dbReference type="Pfam" id="PF17935">
    <property type="entry name" value="TetR_C_27"/>
    <property type="match status" value="1"/>
</dbReference>
<evidence type="ECO:0000259" key="5">
    <source>
        <dbReference type="PROSITE" id="PS50977"/>
    </source>
</evidence>
<dbReference type="Pfam" id="PF00440">
    <property type="entry name" value="TetR_N"/>
    <property type="match status" value="1"/>
</dbReference>
<evidence type="ECO:0000313" key="7">
    <source>
        <dbReference type="Proteomes" id="UP001597295"/>
    </source>
</evidence>
<reference evidence="7" key="1">
    <citation type="journal article" date="2019" name="Int. J. Syst. Evol. Microbiol.">
        <title>The Global Catalogue of Microorganisms (GCM) 10K type strain sequencing project: providing services to taxonomists for standard genome sequencing and annotation.</title>
        <authorList>
            <consortium name="The Broad Institute Genomics Platform"/>
            <consortium name="The Broad Institute Genome Sequencing Center for Infectious Disease"/>
            <person name="Wu L."/>
            <person name="Ma J."/>
        </authorList>
    </citation>
    <scope>NUCLEOTIDE SEQUENCE [LARGE SCALE GENOMIC DNA]</scope>
    <source>
        <strain evidence="7">CGMCC 1.19062</strain>
    </source>
</reference>
<dbReference type="InterPro" id="IPR009057">
    <property type="entry name" value="Homeodomain-like_sf"/>
</dbReference>